<evidence type="ECO:0000256" key="4">
    <source>
        <dbReference type="ARBA" id="ARBA00022884"/>
    </source>
</evidence>
<comment type="subcellular location">
    <subcellularLocation>
        <location evidence="1">Nucleus</location>
    </subcellularLocation>
</comment>
<accession>A0A2N1JH42</accession>
<name>A0A2N1JH42_9BASI</name>
<keyword evidence="3" id="KW-0698">rRNA processing</keyword>
<evidence type="ECO:0000313" key="6">
    <source>
        <dbReference type="EMBL" id="PKI85870.1"/>
    </source>
</evidence>
<gene>
    <name evidence="6" type="ORF">MVES_000351</name>
</gene>
<dbReference type="PANTHER" id="PTHR15341">
    <property type="entry name" value="SUN-COR STEROID HORMONE RECEPTOR CO-REPRESSOR"/>
    <property type="match status" value="1"/>
</dbReference>
<evidence type="ECO:0000256" key="1">
    <source>
        <dbReference type="ARBA" id="ARBA00004123"/>
    </source>
</evidence>
<organism evidence="6 7">
    <name type="scientific">Malassezia vespertilionis</name>
    <dbReference type="NCBI Taxonomy" id="2020962"/>
    <lineage>
        <taxon>Eukaryota</taxon>
        <taxon>Fungi</taxon>
        <taxon>Dikarya</taxon>
        <taxon>Basidiomycota</taxon>
        <taxon>Ustilaginomycotina</taxon>
        <taxon>Malasseziomycetes</taxon>
        <taxon>Malasseziales</taxon>
        <taxon>Malasseziaceae</taxon>
        <taxon>Malassezia</taxon>
    </lineage>
</organism>
<dbReference type="GO" id="GO:0000460">
    <property type="term" value="P:maturation of 5.8S rRNA"/>
    <property type="evidence" value="ECO:0007669"/>
    <property type="project" value="TreeGrafter"/>
</dbReference>
<dbReference type="Pfam" id="PF04000">
    <property type="entry name" value="Sas10_Utp3"/>
    <property type="match status" value="1"/>
</dbReference>
<dbReference type="GO" id="GO:0000178">
    <property type="term" value="C:exosome (RNase complex)"/>
    <property type="evidence" value="ECO:0007669"/>
    <property type="project" value="TreeGrafter"/>
</dbReference>
<proteinExistence type="inferred from homology"/>
<dbReference type="PANTHER" id="PTHR15341:SF3">
    <property type="entry name" value="NUCLEAR NUCLEIC ACID-BINDING PROTEIN C1D"/>
    <property type="match status" value="1"/>
</dbReference>
<sequence>MASYAHTVTDPTETIEALEKQVGVLQTLVKDTFDEPLSALLRQCETSDASARAKNSNAPLHGRLGAAKILVSVAYVYLDVIWMYLKISGVDPKTHPAHEELERVHTYFAKLKTAASAEAFDIQGPTARLAKEPAERMIVAAGGAEKRKHMRFDESAEDGQSAPSLKIKKAGKATEKALKSAKAAKKRRSGATHYYVKDLHTDPSHEPPTLEAVDLLAPAHAAARKRAEDPSIWPTTFRSLSDAFTRPQLYQLAKQAGLRDVRSASAKPALVRAFLEQRFQLRDPNAAMQDEATFLPLNLAEVFLIARHSPAFIQAAKHADANATVEKRDERFGVSITGTRDATARMQAWLNDFCAQIRIVHVPLACPVPADLISSMSRRSGCHMHAEDLTAVLTFTDAHTAHTAQILLEQYAAGQKVHTLWSNAQHDADVTALPFSVSTAHTLAEEYMLHTDPYIRWMDGTSVDAPHALTAGDATIAALDAAAASLQAVIPPVFVDGEWQHQLRAHFGHLVYPCTNQAPKLEPGTVCSANAIVQWPNPLFLASDPPSCIADAPQFGTDFWQAEQTVREITRLRYRSQTLQGTANLLLTWSADELDVHWEVAENAYVSQPAASIDACIAAVRTVPVQKERLHDTALAPYMEKRERSFLSESRGLAVDQPDPPLTIEMRGTAKDLAQLALYATERIVQIVTPYTDAKGTVQFFLLQENIQRDAMPLFSRSASIQWVQWPSEHHYRALLKQLSHSQYPALGRAS</sequence>
<dbReference type="InterPro" id="IPR007146">
    <property type="entry name" value="Sas10/Utp3/C1D"/>
</dbReference>
<keyword evidence="7" id="KW-1185">Reference proteome</keyword>
<dbReference type="STRING" id="2020962.A0A2N1JH42"/>
<keyword evidence="5" id="KW-0539">Nucleus</keyword>
<evidence type="ECO:0000256" key="2">
    <source>
        <dbReference type="ARBA" id="ARBA00009154"/>
    </source>
</evidence>
<reference evidence="6 7" key="1">
    <citation type="submission" date="2017-10" db="EMBL/GenBank/DDBJ databases">
        <title>A novel species of cold-tolerant Malassezia isolated from bats.</title>
        <authorList>
            <person name="Lorch J.M."/>
            <person name="Palmer J.M."/>
            <person name="Vanderwolf K.J."/>
            <person name="Schmidt K.Z."/>
            <person name="Verant M.L."/>
            <person name="Weller T.J."/>
            <person name="Blehert D.S."/>
        </authorList>
    </citation>
    <scope>NUCLEOTIDE SEQUENCE [LARGE SCALE GENOMIC DNA]</scope>
    <source>
        <strain evidence="6 7">NWHC:44797-103</strain>
    </source>
</reference>
<dbReference type="Proteomes" id="UP000232875">
    <property type="component" value="Unassembled WGS sequence"/>
</dbReference>
<dbReference type="AlphaFoldDB" id="A0A2N1JH42"/>
<evidence type="ECO:0000313" key="7">
    <source>
        <dbReference type="Proteomes" id="UP000232875"/>
    </source>
</evidence>
<protein>
    <submittedName>
        <fullName evidence="6">Uncharacterized protein</fullName>
    </submittedName>
</protein>
<evidence type="ECO:0000256" key="5">
    <source>
        <dbReference type="ARBA" id="ARBA00023242"/>
    </source>
</evidence>
<comment type="similarity">
    <text evidence="2">Belongs to the C1D family.</text>
</comment>
<evidence type="ECO:0000256" key="3">
    <source>
        <dbReference type="ARBA" id="ARBA00022552"/>
    </source>
</evidence>
<dbReference type="InterPro" id="IPR011082">
    <property type="entry name" value="Exosome-assoc_fac/DNA_repair"/>
</dbReference>
<dbReference type="GO" id="GO:0005730">
    <property type="term" value="C:nucleolus"/>
    <property type="evidence" value="ECO:0007669"/>
    <property type="project" value="TreeGrafter"/>
</dbReference>
<dbReference type="GO" id="GO:0010468">
    <property type="term" value="P:regulation of gene expression"/>
    <property type="evidence" value="ECO:0007669"/>
    <property type="project" value="TreeGrafter"/>
</dbReference>
<dbReference type="EMBL" id="KZ454987">
    <property type="protein sequence ID" value="PKI85870.1"/>
    <property type="molecule type" value="Genomic_DNA"/>
</dbReference>
<dbReference type="GO" id="GO:0003677">
    <property type="term" value="F:DNA binding"/>
    <property type="evidence" value="ECO:0007669"/>
    <property type="project" value="TreeGrafter"/>
</dbReference>
<keyword evidence="4" id="KW-0694">RNA-binding</keyword>
<dbReference type="OrthoDB" id="2550943at2759"/>
<dbReference type="GO" id="GO:0003723">
    <property type="term" value="F:RNA binding"/>
    <property type="evidence" value="ECO:0007669"/>
    <property type="project" value="UniProtKB-KW"/>
</dbReference>